<accession>A0A2K9Z7A9</accession>
<reference evidence="1 2" key="1">
    <citation type="submission" date="2017-11" db="EMBL/GenBank/DDBJ databases">
        <title>Complete genome of Rhizobium leguminosarum Norway, an ineffective micro-symbiont.</title>
        <authorList>
            <person name="Hoffrichter A."/>
            <person name="Liang J."/>
            <person name="Brachmann A."/>
            <person name="Marin M."/>
        </authorList>
    </citation>
    <scope>NUCLEOTIDE SEQUENCE [LARGE SCALE GENOMIC DNA]</scope>
    <source>
        <strain evidence="1 2">Norway</strain>
    </source>
</reference>
<organism evidence="1 2">
    <name type="scientific">Rhizobium leguminosarum</name>
    <dbReference type="NCBI Taxonomy" id="384"/>
    <lineage>
        <taxon>Bacteria</taxon>
        <taxon>Pseudomonadati</taxon>
        <taxon>Pseudomonadota</taxon>
        <taxon>Alphaproteobacteria</taxon>
        <taxon>Hyphomicrobiales</taxon>
        <taxon>Rhizobiaceae</taxon>
        <taxon>Rhizobium/Agrobacterium group</taxon>
        <taxon>Rhizobium</taxon>
    </lineage>
</organism>
<dbReference type="EMBL" id="CP025012">
    <property type="protein sequence ID" value="AUW44128.1"/>
    <property type="molecule type" value="Genomic_DNA"/>
</dbReference>
<dbReference type="AlphaFoldDB" id="A0A2K9Z7A9"/>
<evidence type="ECO:0000313" key="2">
    <source>
        <dbReference type="Proteomes" id="UP000238523"/>
    </source>
</evidence>
<evidence type="ECO:0000313" key="1">
    <source>
        <dbReference type="EMBL" id="AUW44128.1"/>
    </source>
</evidence>
<dbReference type="Proteomes" id="UP000238523">
    <property type="component" value="Chromosome"/>
</dbReference>
<sequence length="74" mass="8750">MPRHEVRTFSLASRMNHLALFPNVKVEERLLRFLLENRQMEKLFNKFDIPCQSELEFVNHFVAASKSRSVFGIV</sequence>
<protein>
    <submittedName>
        <fullName evidence="1">Uncharacterized protein</fullName>
    </submittedName>
</protein>
<name>A0A2K9Z7A9_RHILE</name>
<gene>
    <name evidence="1" type="ORF">CUJ84_Chr003797</name>
</gene>
<proteinExistence type="predicted"/>